<keyword evidence="1 3" id="KW-0963">Cytoplasm</keyword>
<dbReference type="EMBL" id="CP068073">
    <property type="protein sequence ID" value="QQS82771.1"/>
    <property type="molecule type" value="Genomic_DNA"/>
</dbReference>
<dbReference type="AlphaFoldDB" id="A0A143PA81"/>
<comment type="function">
    <text evidence="3">Required for rescue of stalled ribosomes mediated by trans-translation. Binds to transfer-messenger RNA (tmRNA), required for stable association of tmRNA with ribosomes. tmRNA and SmpB together mimic tRNA shape, replacing the anticodon stem-loop with SmpB. tmRNA is encoded by the ssrA gene; the 2 termini fold to resemble tRNA(Ala) and it encodes a 'tag peptide', a short internal open reading frame. During trans-translation Ala-aminoacylated tmRNA acts like a tRNA, entering the A-site of stalled ribosomes, displacing the stalled mRNA. The ribosome then switches to translate the ORF on the tmRNA; the nascent peptide is terminated with the 'tag peptide' encoded by the tmRNA and targeted for degradation. The ribosome is freed to recommence translation, which seems to be the essential function of trans-translation.</text>
</comment>
<evidence type="ECO:0000256" key="3">
    <source>
        <dbReference type="HAMAP-Rule" id="MF_00023"/>
    </source>
</evidence>
<dbReference type="KEGG" id="scv:A4G25_05500"/>
<accession>A0A143PA81</accession>
<dbReference type="RefSeq" id="WP_047132664.1">
    <property type="nucleotide sequence ID" value="NZ_CP015114.1"/>
</dbReference>
<proteinExistence type="inferred from homology"/>
<dbReference type="GO" id="GO:0070929">
    <property type="term" value="P:trans-translation"/>
    <property type="evidence" value="ECO:0007669"/>
    <property type="project" value="UniProtKB-UniRule"/>
</dbReference>
<evidence type="ECO:0000313" key="6">
    <source>
        <dbReference type="Proteomes" id="UP000293854"/>
    </source>
</evidence>
<dbReference type="NCBIfam" id="NF003843">
    <property type="entry name" value="PRK05422.1"/>
    <property type="match status" value="1"/>
</dbReference>
<reference evidence="5 6" key="1">
    <citation type="submission" date="2018-11" db="EMBL/GenBank/DDBJ databases">
        <title>Genomic profiling of Staphylococcus species from a Poultry farm system in KwaZulu-Natal, South Africa.</title>
        <authorList>
            <person name="Amoako D.G."/>
            <person name="Somboro A.M."/>
            <person name="Abia A.L.K."/>
            <person name="Bester L.A."/>
            <person name="Essack S.Y."/>
        </authorList>
    </citation>
    <scope>NUCLEOTIDE SEQUENCE [LARGE SCALE GENOMIC DNA]</scope>
    <source>
        <strain evidence="5 6">SA11</strain>
    </source>
</reference>
<dbReference type="CDD" id="cd09294">
    <property type="entry name" value="SmpB"/>
    <property type="match status" value="1"/>
</dbReference>
<dbReference type="GO" id="GO:0003723">
    <property type="term" value="F:RNA binding"/>
    <property type="evidence" value="ECO:0007669"/>
    <property type="project" value="UniProtKB-UniRule"/>
</dbReference>
<dbReference type="GeneID" id="93727314"/>
<evidence type="ECO:0000313" key="4">
    <source>
        <dbReference type="EMBL" id="QQS82771.1"/>
    </source>
</evidence>
<keyword evidence="2 3" id="KW-0694">RNA-binding</keyword>
<name>A0A143PA81_9STAP</name>
<dbReference type="HAMAP" id="MF_00023">
    <property type="entry name" value="SmpB"/>
    <property type="match status" value="1"/>
</dbReference>
<comment type="subcellular location">
    <subcellularLocation>
        <location evidence="3">Cytoplasm</location>
    </subcellularLocation>
    <text evidence="3">The tmRNA-SmpB complex associates with stalled 70S ribosomes.</text>
</comment>
<dbReference type="PROSITE" id="PS01317">
    <property type="entry name" value="SSRP"/>
    <property type="match status" value="1"/>
</dbReference>
<dbReference type="PANTHER" id="PTHR30308">
    <property type="entry name" value="TMRNA-BINDING COMPONENT OF TRANS-TRANSLATION TAGGING COMPLEX"/>
    <property type="match status" value="1"/>
</dbReference>
<reference evidence="4 7" key="2">
    <citation type="submission" date="2021-01" db="EMBL/GenBank/DDBJ databases">
        <title>FDA dAtabase for Regulatory Grade micrObial Sequences (FDA-ARGOS): Supporting development and validation of Infectious Disease Dx tests.</title>
        <authorList>
            <person name="Sproer C."/>
            <person name="Gronow S."/>
            <person name="Severitt S."/>
            <person name="Schroder I."/>
            <person name="Tallon L."/>
            <person name="Sadzewicz L."/>
            <person name="Zhao X."/>
            <person name="Boylan J."/>
            <person name="Ott S."/>
            <person name="Bowen H."/>
            <person name="Vavikolanu K."/>
            <person name="Mehta A."/>
            <person name="Aluvathingal J."/>
            <person name="Nadendla S."/>
            <person name="Lowell S."/>
            <person name="Myers T."/>
            <person name="Yan Y."/>
            <person name="Sichtig H."/>
        </authorList>
    </citation>
    <scope>NUCLEOTIDE SEQUENCE [LARGE SCALE GENOMIC DNA]</scope>
    <source>
        <strain evidence="4 7">FDAARGOS_1148</strain>
    </source>
</reference>
<dbReference type="InterPro" id="IPR023620">
    <property type="entry name" value="SmpB"/>
</dbReference>
<dbReference type="Proteomes" id="UP000595942">
    <property type="component" value="Chromosome"/>
</dbReference>
<sequence length="156" mass="18198">MSKKKKKSPGTLAENRKARHDYNIEDTIEAGIVLRGTEIKSIRRGSANLKDSFAQVKNGEIYVHNMHIAPYEEGNRFNHDPLRPRKLLLHKREIEKLGTRTREIGYSIIPLKLYLKHGVCKMLIGVARGKKKYDKRQDLKDKAVKRDMQRAMKDRY</sequence>
<organism evidence="5 6">
    <name type="scientific">Staphylococcus condimenti</name>
    <dbReference type="NCBI Taxonomy" id="70255"/>
    <lineage>
        <taxon>Bacteria</taxon>
        <taxon>Bacillati</taxon>
        <taxon>Bacillota</taxon>
        <taxon>Bacilli</taxon>
        <taxon>Bacillales</taxon>
        <taxon>Staphylococcaceae</taxon>
        <taxon>Staphylococcus</taxon>
    </lineage>
</organism>
<dbReference type="InterPro" id="IPR020081">
    <property type="entry name" value="SsrA-bd_prot_CS"/>
</dbReference>
<dbReference type="GO" id="GO:0005829">
    <property type="term" value="C:cytosol"/>
    <property type="evidence" value="ECO:0007669"/>
    <property type="project" value="TreeGrafter"/>
</dbReference>
<evidence type="ECO:0000313" key="7">
    <source>
        <dbReference type="Proteomes" id="UP000595942"/>
    </source>
</evidence>
<dbReference type="Proteomes" id="UP000293854">
    <property type="component" value="Unassembled WGS sequence"/>
</dbReference>
<keyword evidence="7" id="KW-1185">Reference proteome</keyword>
<dbReference type="NCBIfam" id="TIGR00086">
    <property type="entry name" value="smpB"/>
    <property type="match status" value="1"/>
</dbReference>
<dbReference type="EMBL" id="RQTE01000120">
    <property type="protein sequence ID" value="RZI02113.1"/>
    <property type="molecule type" value="Genomic_DNA"/>
</dbReference>
<dbReference type="PANTHER" id="PTHR30308:SF2">
    <property type="entry name" value="SSRA-BINDING PROTEIN"/>
    <property type="match status" value="1"/>
</dbReference>
<dbReference type="GO" id="GO:0070930">
    <property type="term" value="P:trans-translation-dependent protein tagging"/>
    <property type="evidence" value="ECO:0007669"/>
    <property type="project" value="TreeGrafter"/>
</dbReference>
<evidence type="ECO:0000256" key="1">
    <source>
        <dbReference type="ARBA" id="ARBA00022490"/>
    </source>
</evidence>
<protein>
    <recommendedName>
        <fullName evidence="3">SsrA-binding protein</fullName>
    </recommendedName>
    <alternativeName>
        <fullName evidence="3">Small protein B</fullName>
    </alternativeName>
</protein>
<dbReference type="Gene3D" id="2.40.280.10">
    <property type="match status" value="1"/>
</dbReference>
<dbReference type="InterPro" id="IPR000037">
    <property type="entry name" value="SsrA-bd_prot"/>
</dbReference>
<dbReference type="SUPFAM" id="SSF74982">
    <property type="entry name" value="Small protein B (SmpB)"/>
    <property type="match status" value="1"/>
</dbReference>
<evidence type="ECO:0000256" key="2">
    <source>
        <dbReference type="ARBA" id="ARBA00022884"/>
    </source>
</evidence>
<gene>
    <name evidence="3 4" type="primary">smpB</name>
    <name evidence="5" type="ORF">EIG99_07065</name>
    <name evidence="4" type="ORF">I6J05_00160</name>
</gene>
<evidence type="ECO:0000313" key="5">
    <source>
        <dbReference type="EMBL" id="RZI02113.1"/>
    </source>
</evidence>
<dbReference type="Pfam" id="PF01668">
    <property type="entry name" value="SmpB"/>
    <property type="match status" value="1"/>
</dbReference>
<dbReference type="OrthoDB" id="9805462at2"/>
<comment type="similarity">
    <text evidence="3">Belongs to the SmpB family.</text>
</comment>